<dbReference type="Proteomes" id="UP001589575">
    <property type="component" value="Unassembled WGS sequence"/>
</dbReference>
<sequence length="82" mass="9085">MDCETGRAEIDPDYPGSSDRLGRLQITHLLGVISLTAGPRHLRYRSGCLCSAHALDSTSCRARREIYRTDLRDVPASCRSAH</sequence>
<keyword evidence="2" id="KW-1185">Reference proteome</keyword>
<evidence type="ECO:0000313" key="1">
    <source>
        <dbReference type="EMBL" id="MFB9074378.1"/>
    </source>
</evidence>
<protein>
    <submittedName>
        <fullName evidence="1">Uncharacterized protein</fullName>
    </submittedName>
</protein>
<dbReference type="EMBL" id="JBHMFI010000002">
    <property type="protein sequence ID" value="MFB9074378.1"/>
    <property type="molecule type" value="Genomic_DNA"/>
</dbReference>
<evidence type="ECO:0000313" key="2">
    <source>
        <dbReference type="Proteomes" id="UP001589575"/>
    </source>
</evidence>
<reference evidence="1 2" key="1">
    <citation type="submission" date="2024-09" db="EMBL/GenBank/DDBJ databases">
        <authorList>
            <person name="Sun Q."/>
            <person name="Mori K."/>
        </authorList>
    </citation>
    <scope>NUCLEOTIDE SEQUENCE [LARGE SCALE GENOMIC DNA]</scope>
    <source>
        <strain evidence="1 2">CCM 7609</strain>
    </source>
</reference>
<organism evidence="1 2">
    <name type="scientific">Citricoccus parietis</name>
    <dbReference type="NCBI Taxonomy" id="592307"/>
    <lineage>
        <taxon>Bacteria</taxon>
        <taxon>Bacillati</taxon>
        <taxon>Actinomycetota</taxon>
        <taxon>Actinomycetes</taxon>
        <taxon>Micrococcales</taxon>
        <taxon>Micrococcaceae</taxon>
        <taxon>Citricoccus</taxon>
    </lineage>
</organism>
<accession>A0ABV5G5Z5</accession>
<gene>
    <name evidence="1" type="ORF">ACFFX0_25565</name>
</gene>
<comment type="caution">
    <text evidence="1">The sequence shown here is derived from an EMBL/GenBank/DDBJ whole genome shotgun (WGS) entry which is preliminary data.</text>
</comment>
<name>A0ABV5G5Z5_9MICC</name>
<proteinExistence type="predicted"/>